<dbReference type="PANTHER" id="PTHR30388">
    <property type="entry name" value="ALDEHYDE OXIDOREDUCTASE MOLYBDENUM COFACTOR ASSEMBLY PROTEIN"/>
    <property type="match status" value="1"/>
</dbReference>
<proteinExistence type="predicted"/>
<dbReference type="RefSeq" id="WP_289829891.1">
    <property type="nucleotide sequence ID" value="NZ_JAUEDK010000015.1"/>
</dbReference>
<reference evidence="2" key="1">
    <citation type="submission" date="2023-06" db="EMBL/GenBank/DDBJ databases">
        <authorList>
            <person name="Zhang S."/>
        </authorList>
    </citation>
    <scope>NUCLEOTIDE SEQUENCE</scope>
    <source>
        <strain evidence="2">SG2303</strain>
    </source>
</reference>
<dbReference type="InterPro" id="IPR052698">
    <property type="entry name" value="MoCofactor_Util/Proc"/>
</dbReference>
<feature type="domain" description="XdhC Rossmann" evidence="1">
    <location>
        <begin position="12"/>
        <end position="153"/>
    </location>
</feature>
<dbReference type="Proteomes" id="UP001168540">
    <property type="component" value="Unassembled WGS sequence"/>
</dbReference>
<name>A0ABT7XNC9_9NEIS</name>
<dbReference type="Pfam" id="PF13478">
    <property type="entry name" value="XdhC_C"/>
    <property type="match status" value="1"/>
</dbReference>
<sequence>MSATESTSPWRLLLIGAGDVARELAELAPRLGFAVSLCEPRAERRVAWPAPAEPWLDHDPIEALRQFVPDIYSAVVALAHVPAIDDAALIGALPSPAFYVGAIGSRANAEARLARLSDAGISETDCLRLKAPIGLPIGSRSPAEIAIAILAELIDERRRQHAATTGPLCVAAVS</sequence>
<dbReference type="Gene3D" id="3.40.50.720">
    <property type="entry name" value="NAD(P)-binding Rossmann-like Domain"/>
    <property type="match status" value="1"/>
</dbReference>
<accession>A0ABT7XNC9</accession>
<dbReference type="PANTHER" id="PTHR30388:SF4">
    <property type="entry name" value="MOLYBDENUM COFACTOR INSERTION CHAPERONE PAOD"/>
    <property type="match status" value="1"/>
</dbReference>
<evidence type="ECO:0000259" key="1">
    <source>
        <dbReference type="Pfam" id="PF13478"/>
    </source>
</evidence>
<evidence type="ECO:0000313" key="3">
    <source>
        <dbReference type="Proteomes" id="UP001168540"/>
    </source>
</evidence>
<dbReference type="InterPro" id="IPR016185">
    <property type="entry name" value="PreATP-grasp_dom_sf"/>
</dbReference>
<comment type="caution">
    <text evidence="2">The sequence shown here is derived from an EMBL/GenBank/DDBJ whole genome shotgun (WGS) entry which is preliminary data.</text>
</comment>
<organism evidence="2 3">
    <name type="scientific">Crenobacter oryzisoli</name>
    <dbReference type="NCBI Taxonomy" id="3056844"/>
    <lineage>
        <taxon>Bacteria</taxon>
        <taxon>Pseudomonadati</taxon>
        <taxon>Pseudomonadota</taxon>
        <taxon>Betaproteobacteria</taxon>
        <taxon>Neisseriales</taxon>
        <taxon>Neisseriaceae</taxon>
        <taxon>Crenobacter</taxon>
    </lineage>
</organism>
<keyword evidence="3" id="KW-1185">Reference proteome</keyword>
<evidence type="ECO:0000313" key="2">
    <source>
        <dbReference type="EMBL" id="MDN0075287.1"/>
    </source>
</evidence>
<protein>
    <submittedName>
        <fullName evidence="2">XdhC family protein</fullName>
    </submittedName>
</protein>
<dbReference type="EMBL" id="JAUEDK010000015">
    <property type="protein sequence ID" value="MDN0075287.1"/>
    <property type="molecule type" value="Genomic_DNA"/>
</dbReference>
<dbReference type="InterPro" id="IPR027051">
    <property type="entry name" value="XdhC_Rossmann_dom"/>
</dbReference>
<dbReference type="SUPFAM" id="SSF52440">
    <property type="entry name" value="PreATP-grasp domain"/>
    <property type="match status" value="1"/>
</dbReference>
<gene>
    <name evidence="2" type="ORF">QU481_10335</name>
</gene>